<organism evidence="2 3">
    <name type="scientific">Daphnia magna</name>
    <dbReference type="NCBI Taxonomy" id="35525"/>
    <lineage>
        <taxon>Eukaryota</taxon>
        <taxon>Metazoa</taxon>
        <taxon>Ecdysozoa</taxon>
        <taxon>Arthropoda</taxon>
        <taxon>Crustacea</taxon>
        <taxon>Branchiopoda</taxon>
        <taxon>Diplostraca</taxon>
        <taxon>Cladocera</taxon>
        <taxon>Anomopoda</taxon>
        <taxon>Daphniidae</taxon>
        <taxon>Daphnia</taxon>
    </lineage>
</organism>
<keyword evidence="3" id="KW-1185">Reference proteome</keyword>
<evidence type="ECO:0008006" key="4">
    <source>
        <dbReference type="Google" id="ProtNLM"/>
    </source>
</evidence>
<comment type="caution">
    <text evidence="2">The sequence shown here is derived from an EMBL/GenBank/DDBJ whole genome shotgun (WGS) entry which is preliminary data.</text>
</comment>
<evidence type="ECO:0000313" key="2">
    <source>
        <dbReference type="EMBL" id="KAK4019117.1"/>
    </source>
</evidence>
<evidence type="ECO:0000313" key="3">
    <source>
        <dbReference type="Proteomes" id="UP001234178"/>
    </source>
</evidence>
<name>A0ABR0A1S2_9CRUS</name>
<accession>A0ABR0A1S2</accession>
<dbReference type="Proteomes" id="UP001234178">
    <property type="component" value="Unassembled WGS sequence"/>
</dbReference>
<proteinExistence type="predicted"/>
<feature type="signal peptide" evidence="1">
    <location>
        <begin position="1"/>
        <end position="23"/>
    </location>
</feature>
<protein>
    <recommendedName>
        <fullName evidence="4">Secreted protein</fullName>
    </recommendedName>
</protein>
<keyword evidence="1" id="KW-0732">Signal</keyword>
<evidence type="ECO:0000256" key="1">
    <source>
        <dbReference type="SAM" id="SignalP"/>
    </source>
</evidence>
<sequence>MGPSSSNAFICFLSVVQCRLCCGLRLLTPLANQHAWILMPSSGHEGTRGIPDGDDPRTPSTLKYGFAILIHLVWRSHHRLRVGIYSTSMASPYSGEAITGCAFRVGIVGAAVVLAPPNLASFAFVIHRHSYFGERA</sequence>
<gene>
    <name evidence="2" type="ORF">OUZ56_001146</name>
</gene>
<feature type="chain" id="PRO_5045914965" description="Secreted protein" evidence="1">
    <location>
        <begin position="24"/>
        <end position="136"/>
    </location>
</feature>
<reference evidence="2 3" key="1">
    <citation type="journal article" date="2023" name="Nucleic Acids Res.">
        <title>The hologenome of Daphnia magna reveals possible DNA methylation and microbiome-mediated evolution of the host genome.</title>
        <authorList>
            <person name="Chaturvedi A."/>
            <person name="Li X."/>
            <person name="Dhandapani V."/>
            <person name="Marshall H."/>
            <person name="Kissane S."/>
            <person name="Cuenca-Cambronero M."/>
            <person name="Asole G."/>
            <person name="Calvet F."/>
            <person name="Ruiz-Romero M."/>
            <person name="Marangio P."/>
            <person name="Guigo R."/>
            <person name="Rago D."/>
            <person name="Mirbahai L."/>
            <person name="Eastwood N."/>
            <person name="Colbourne J.K."/>
            <person name="Zhou J."/>
            <person name="Mallon E."/>
            <person name="Orsini L."/>
        </authorList>
    </citation>
    <scope>NUCLEOTIDE SEQUENCE [LARGE SCALE GENOMIC DNA]</scope>
    <source>
        <strain evidence="2">LRV0_1</strain>
    </source>
</reference>
<dbReference type="EMBL" id="JAOYFB010000036">
    <property type="protein sequence ID" value="KAK4019117.1"/>
    <property type="molecule type" value="Genomic_DNA"/>
</dbReference>